<gene>
    <name evidence="3" type="ORF">SAMN02745157_4763</name>
</gene>
<dbReference type="Pfam" id="PF09084">
    <property type="entry name" value="NMT1"/>
    <property type="match status" value="1"/>
</dbReference>
<dbReference type="AlphaFoldDB" id="A0A1M5MEG4"/>
<dbReference type="GO" id="GO:0009228">
    <property type="term" value="P:thiamine biosynthetic process"/>
    <property type="evidence" value="ECO:0007669"/>
    <property type="project" value="InterPro"/>
</dbReference>
<dbReference type="InterPro" id="IPR027939">
    <property type="entry name" value="NMT1/THI5"/>
</dbReference>
<dbReference type="InterPro" id="IPR015168">
    <property type="entry name" value="SsuA/THI5"/>
</dbReference>
<dbReference type="SUPFAM" id="SSF53850">
    <property type="entry name" value="Periplasmic binding protein-like II"/>
    <property type="match status" value="1"/>
</dbReference>
<dbReference type="Proteomes" id="UP000184485">
    <property type="component" value="Unassembled WGS sequence"/>
</dbReference>
<organism evidence="3 4">
    <name type="scientific">Kaistia soli DSM 19436</name>
    <dbReference type="NCBI Taxonomy" id="1122133"/>
    <lineage>
        <taxon>Bacteria</taxon>
        <taxon>Pseudomonadati</taxon>
        <taxon>Pseudomonadota</taxon>
        <taxon>Alphaproteobacteria</taxon>
        <taxon>Hyphomicrobiales</taxon>
        <taxon>Kaistiaceae</taxon>
        <taxon>Kaistia</taxon>
    </lineage>
</organism>
<dbReference type="Gene3D" id="3.40.190.10">
    <property type="entry name" value="Periplasmic binding protein-like II"/>
    <property type="match status" value="2"/>
</dbReference>
<dbReference type="PANTHER" id="PTHR31528:SF3">
    <property type="entry name" value="THIAMINE BIOSYNTHESIS PROTEIN HI_0357-RELATED"/>
    <property type="match status" value="1"/>
</dbReference>
<sequence length="316" mass="34205">MRPILRRAALALTMALALPVIPAMAADKLTVLLDWFVNPDHAPLVIAKEGGFFARHDLDVDLIAPADASAPPRLVAAGQADIAVSYQPDLMLQVKEGLPLVRIGTLVETPLNCLIVLKDGPIKTLADLKGKKVGYSVASLQDAYIGAILGSAGLTAKDVEMVNVNFNLTTALMSGQVDAVIDGYRNFELTQLAIEGKPGIAFFPEEHGVPPYDELVYVTRKDLATDPRMARFIAAVEEATIFLTNHPDEGLALFLKAHPDLDDKLNRTAYADTLPRFAKRPAALDPGRYDRFAAFLKDKGLLDTIPPVESYAIAPR</sequence>
<protein>
    <submittedName>
        <fullName evidence="3">Putative hydroxymethylpyrimidine transport system substrate-binding protein</fullName>
    </submittedName>
</protein>
<dbReference type="PANTHER" id="PTHR31528">
    <property type="entry name" value="4-AMINO-5-HYDROXYMETHYL-2-METHYLPYRIMIDINE PHOSPHATE SYNTHASE THI11-RELATED"/>
    <property type="match status" value="1"/>
</dbReference>
<dbReference type="OrthoDB" id="5348911at2"/>
<evidence type="ECO:0000313" key="4">
    <source>
        <dbReference type="Proteomes" id="UP000184485"/>
    </source>
</evidence>
<dbReference type="EMBL" id="FQUP01000007">
    <property type="protein sequence ID" value="SHG75552.1"/>
    <property type="molecule type" value="Genomic_DNA"/>
</dbReference>
<keyword evidence="1" id="KW-0732">Signal</keyword>
<dbReference type="STRING" id="1122133.SAMN02745157_4763"/>
<evidence type="ECO:0000313" key="3">
    <source>
        <dbReference type="EMBL" id="SHG75552.1"/>
    </source>
</evidence>
<reference evidence="3 4" key="1">
    <citation type="submission" date="2016-11" db="EMBL/GenBank/DDBJ databases">
        <authorList>
            <person name="Jaros S."/>
            <person name="Januszkiewicz K."/>
            <person name="Wedrychowicz H."/>
        </authorList>
    </citation>
    <scope>NUCLEOTIDE SEQUENCE [LARGE SCALE GENOMIC DNA]</scope>
    <source>
        <strain evidence="3 4">DSM 19436</strain>
    </source>
</reference>
<accession>A0A1M5MEG4</accession>
<feature type="signal peptide" evidence="1">
    <location>
        <begin position="1"/>
        <end position="25"/>
    </location>
</feature>
<keyword evidence="4" id="KW-1185">Reference proteome</keyword>
<name>A0A1M5MEG4_9HYPH</name>
<dbReference type="CDD" id="cd13651">
    <property type="entry name" value="PBP2_ThiY"/>
    <property type="match status" value="1"/>
</dbReference>
<proteinExistence type="predicted"/>
<feature type="domain" description="SsuA/THI5-like" evidence="2">
    <location>
        <begin position="38"/>
        <end position="249"/>
    </location>
</feature>
<evidence type="ECO:0000259" key="2">
    <source>
        <dbReference type="Pfam" id="PF09084"/>
    </source>
</evidence>
<dbReference type="RefSeq" id="WP_073058071.1">
    <property type="nucleotide sequence ID" value="NZ_FQUP01000007.1"/>
</dbReference>
<feature type="chain" id="PRO_5009912302" evidence="1">
    <location>
        <begin position="26"/>
        <end position="316"/>
    </location>
</feature>
<evidence type="ECO:0000256" key="1">
    <source>
        <dbReference type="SAM" id="SignalP"/>
    </source>
</evidence>